<proteinExistence type="predicted"/>
<dbReference type="Pfam" id="PF04910">
    <property type="entry name" value="Tcf25"/>
    <property type="match status" value="1"/>
</dbReference>
<feature type="compositionally biased region" description="Low complexity" evidence="1">
    <location>
        <begin position="109"/>
        <end position="122"/>
    </location>
</feature>
<feature type="compositionally biased region" description="Polar residues" evidence="1">
    <location>
        <begin position="69"/>
        <end position="82"/>
    </location>
</feature>
<protein>
    <submittedName>
        <fullName evidence="2">DUF654-domain-containing protein</fullName>
    </submittedName>
</protein>
<dbReference type="Proteomes" id="UP000092321">
    <property type="component" value="Unassembled WGS sequence"/>
</dbReference>
<reference evidence="3" key="1">
    <citation type="journal article" date="2016" name="Proc. Natl. Acad. Sci. U.S.A.">
        <title>Comparative genomics of biotechnologically important yeasts.</title>
        <authorList>
            <person name="Riley R."/>
            <person name="Haridas S."/>
            <person name="Wolfe K.H."/>
            <person name="Lopes M.R."/>
            <person name="Hittinger C.T."/>
            <person name="Goeker M."/>
            <person name="Salamov A.A."/>
            <person name="Wisecaver J.H."/>
            <person name="Long T.M."/>
            <person name="Calvey C.H."/>
            <person name="Aerts A.L."/>
            <person name="Barry K.W."/>
            <person name="Choi C."/>
            <person name="Clum A."/>
            <person name="Coughlan A.Y."/>
            <person name="Deshpande S."/>
            <person name="Douglass A.P."/>
            <person name="Hanson S.J."/>
            <person name="Klenk H.-P."/>
            <person name="LaButti K.M."/>
            <person name="Lapidus A."/>
            <person name="Lindquist E.A."/>
            <person name="Lipzen A.M."/>
            <person name="Meier-Kolthoff J.P."/>
            <person name="Ohm R.A."/>
            <person name="Otillar R.P."/>
            <person name="Pangilinan J.L."/>
            <person name="Peng Y."/>
            <person name="Rokas A."/>
            <person name="Rosa C.A."/>
            <person name="Scheuner C."/>
            <person name="Sibirny A.A."/>
            <person name="Slot J.C."/>
            <person name="Stielow J.B."/>
            <person name="Sun H."/>
            <person name="Kurtzman C.P."/>
            <person name="Blackwell M."/>
            <person name="Grigoriev I.V."/>
            <person name="Jeffries T.W."/>
        </authorList>
    </citation>
    <scope>NUCLEOTIDE SEQUENCE [LARGE SCALE GENOMIC DNA]</scope>
    <source>
        <strain evidence="3">NRRL Y-1626</strain>
    </source>
</reference>
<dbReference type="AlphaFoldDB" id="A0A1B7TFR3"/>
<evidence type="ECO:0000313" key="3">
    <source>
        <dbReference type="Proteomes" id="UP000092321"/>
    </source>
</evidence>
<sequence length="703" mass="82570">MSRKNRKNDDLLLLNMINEKLSKTNETFDDNNNSNNTVKKNKKDTKKKNINIYQFVEPESEESDIELTPSISKSSTGIENTPTPTPSNSKISLSSKKNKKKKNKKAKKQSSIANSINVSSSDNDSHGEDEDEEDDEDIASLLKDIQLSNKYKSNKKDDKIAPATFEIDSLLYDPGYTKIYSIYSQVLKNLFSENSINYKLLDFETELKLLFDDLSDELLNEEVESSLPFMKNLKKIIKPWGVKKNGKELVPQGKNLTKELSFSHVMPDFIPTWLPDFQIEKLVTDSYFLENWELERTDDWKELIKEDYKKIKETIDKTITYYKVMPNNFESVVKVNSEFYLNIQLTQDVEAFIRQCRQPTNYYNILFNYQLIQTLIIQSSNIDQNSDRFPEINQLLNRCIFIIDRSLKKKFEFNGLNQLPYNYFYNRIYYLVFLQYIRILNSKGLYRTVGEWCKVLLSLSPLEDPMGVKYFAGDCWIKSLDYHWLIKLSKSGIVSKYKEWKCVNILLPTLLAFIRLGDVDGLKKFLKQNFFVTKDDSNIILKESQYILGWSLKQFLNVATKRSECIEKNKYISDYYILSLELYLQSYDNTWTNDEITKLDNILNKFEMLDNNFTPKKDRNQISNAHFIKSIPVNFVRLNHITSNTEIISKLNNLFDRSDMKDYPFDPIPNNDSSFEFIEDFTNKKLLSALYEGRLMNFDEFMQ</sequence>
<dbReference type="GO" id="GO:0072344">
    <property type="term" value="P:rescue of stalled ribosome"/>
    <property type="evidence" value="ECO:0007669"/>
    <property type="project" value="TreeGrafter"/>
</dbReference>
<gene>
    <name evidence="2" type="ORF">HANVADRAFT_52306</name>
</gene>
<evidence type="ECO:0000256" key="1">
    <source>
        <dbReference type="SAM" id="MobiDB-lite"/>
    </source>
</evidence>
<feature type="region of interest" description="Disordered" evidence="1">
    <location>
        <begin position="57"/>
        <end position="136"/>
    </location>
</feature>
<feature type="compositionally biased region" description="Acidic residues" evidence="1">
    <location>
        <begin position="127"/>
        <end position="136"/>
    </location>
</feature>
<dbReference type="OrthoDB" id="205993at2759"/>
<feature type="compositionally biased region" description="Basic residues" evidence="1">
    <location>
        <begin position="96"/>
        <end position="108"/>
    </location>
</feature>
<evidence type="ECO:0000313" key="2">
    <source>
        <dbReference type="EMBL" id="OBA27587.1"/>
    </source>
</evidence>
<keyword evidence="3" id="KW-1185">Reference proteome</keyword>
<name>A0A1B7TFR3_9ASCO</name>
<organism evidence="2 3">
    <name type="scientific">Hanseniaspora valbyensis NRRL Y-1626</name>
    <dbReference type="NCBI Taxonomy" id="766949"/>
    <lineage>
        <taxon>Eukaryota</taxon>
        <taxon>Fungi</taxon>
        <taxon>Dikarya</taxon>
        <taxon>Ascomycota</taxon>
        <taxon>Saccharomycotina</taxon>
        <taxon>Saccharomycetes</taxon>
        <taxon>Saccharomycodales</taxon>
        <taxon>Saccharomycodaceae</taxon>
        <taxon>Hanseniaspora</taxon>
    </lineage>
</organism>
<dbReference type="GO" id="GO:1990112">
    <property type="term" value="C:RQC complex"/>
    <property type="evidence" value="ECO:0007669"/>
    <property type="project" value="TreeGrafter"/>
</dbReference>
<dbReference type="EMBL" id="LXPE01000008">
    <property type="protein sequence ID" value="OBA27587.1"/>
    <property type="molecule type" value="Genomic_DNA"/>
</dbReference>
<comment type="caution">
    <text evidence="2">The sequence shown here is derived from an EMBL/GenBank/DDBJ whole genome shotgun (WGS) entry which is preliminary data.</text>
</comment>
<dbReference type="PANTHER" id="PTHR22684:SF0">
    <property type="entry name" value="RIBOSOME QUALITY CONTROL COMPLEX SUBUNIT TCF25"/>
    <property type="match status" value="1"/>
</dbReference>
<dbReference type="GO" id="GO:1990116">
    <property type="term" value="P:ribosome-associated ubiquitin-dependent protein catabolic process"/>
    <property type="evidence" value="ECO:0007669"/>
    <property type="project" value="TreeGrafter"/>
</dbReference>
<accession>A0A1B7TFR3</accession>
<dbReference type="InterPro" id="IPR006994">
    <property type="entry name" value="TCF25/Rqc1"/>
</dbReference>
<feature type="region of interest" description="Disordered" evidence="1">
    <location>
        <begin position="23"/>
        <end position="44"/>
    </location>
</feature>
<dbReference type="PANTHER" id="PTHR22684">
    <property type="entry name" value="NULP1-RELATED"/>
    <property type="match status" value="1"/>
</dbReference>